<name>A0ABW1EPZ9_9BACT</name>
<sequence>MSEQSDKTLKDRAQEVLRELSKEEQLLLAGVVKAERDKLHLKLPRGINDDLWKVLTEVIK</sequence>
<protein>
    <submittedName>
        <fullName evidence="1">Uncharacterized protein</fullName>
    </submittedName>
</protein>
<dbReference type="Proteomes" id="UP001596091">
    <property type="component" value="Unassembled WGS sequence"/>
</dbReference>
<keyword evidence="2" id="KW-1185">Reference proteome</keyword>
<proteinExistence type="predicted"/>
<comment type="caution">
    <text evidence="1">The sequence shown here is derived from an EMBL/GenBank/DDBJ whole genome shotgun (WGS) entry which is preliminary data.</text>
</comment>
<accession>A0ABW1EPZ9</accession>
<dbReference type="RefSeq" id="WP_263332124.1">
    <property type="nucleotide sequence ID" value="NZ_JAGSYH010000001.1"/>
</dbReference>
<dbReference type="EMBL" id="JBHSPH010000010">
    <property type="protein sequence ID" value="MFC5865018.1"/>
    <property type="molecule type" value="Genomic_DNA"/>
</dbReference>
<reference evidence="2" key="1">
    <citation type="journal article" date="2019" name="Int. J. Syst. Evol. Microbiol.">
        <title>The Global Catalogue of Microorganisms (GCM) 10K type strain sequencing project: providing services to taxonomists for standard genome sequencing and annotation.</title>
        <authorList>
            <consortium name="The Broad Institute Genomics Platform"/>
            <consortium name="The Broad Institute Genome Sequencing Center for Infectious Disease"/>
            <person name="Wu L."/>
            <person name="Ma J."/>
        </authorList>
    </citation>
    <scope>NUCLEOTIDE SEQUENCE [LARGE SCALE GENOMIC DNA]</scope>
    <source>
        <strain evidence="2">JCM 4087</strain>
    </source>
</reference>
<organism evidence="1 2">
    <name type="scientific">Acidicapsa dinghuensis</name>
    <dbReference type="NCBI Taxonomy" id="2218256"/>
    <lineage>
        <taxon>Bacteria</taxon>
        <taxon>Pseudomonadati</taxon>
        <taxon>Acidobacteriota</taxon>
        <taxon>Terriglobia</taxon>
        <taxon>Terriglobales</taxon>
        <taxon>Acidobacteriaceae</taxon>
        <taxon>Acidicapsa</taxon>
    </lineage>
</organism>
<evidence type="ECO:0000313" key="2">
    <source>
        <dbReference type="Proteomes" id="UP001596091"/>
    </source>
</evidence>
<evidence type="ECO:0000313" key="1">
    <source>
        <dbReference type="EMBL" id="MFC5865018.1"/>
    </source>
</evidence>
<gene>
    <name evidence="1" type="ORF">ACFPT7_22105</name>
</gene>